<dbReference type="SMART" id="SM00321">
    <property type="entry name" value="WSC"/>
    <property type="match status" value="1"/>
</dbReference>
<name>A0A132B624_MOLSC</name>
<dbReference type="KEGG" id="psco:LY89DRAFT_742617"/>
<dbReference type="PROSITE" id="PS51212">
    <property type="entry name" value="WSC"/>
    <property type="match status" value="1"/>
</dbReference>
<evidence type="ECO:0000313" key="4">
    <source>
        <dbReference type="Proteomes" id="UP000070700"/>
    </source>
</evidence>
<dbReference type="Pfam" id="PF01822">
    <property type="entry name" value="WSC"/>
    <property type="match status" value="1"/>
</dbReference>
<dbReference type="Proteomes" id="UP000070700">
    <property type="component" value="Unassembled WGS sequence"/>
</dbReference>
<feature type="chain" id="PRO_5007287883" evidence="1">
    <location>
        <begin position="23"/>
        <end position="113"/>
    </location>
</feature>
<keyword evidence="1" id="KW-0732">Signal</keyword>
<gene>
    <name evidence="3" type="ORF">LY89DRAFT_742617</name>
</gene>
<evidence type="ECO:0000313" key="3">
    <source>
        <dbReference type="EMBL" id="KUJ07852.1"/>
    </source>
</evidence>
<dbReference type="GeneID" id="28830571"/>
<dbReference type="InterPro" id="IPR002889">
    <property type="entry name" value="WSC_carb-bd"/>
</dbReference>
<proteinExistence type="predicted"/>
<protein>
    <submittedName>
        <fullName evidence="3">WSC-domain-containing protein</fullName>
    </submittedName>
</protein>
<evidence type="ECO:0000259" key="2">
    <source>
        <dbReference type="PROSITE" id="PS51212"/>
    </source>
</evidence>
<sequence length="113" mass="11940">MFSGNQIFQLATLAVTIESAVAITGIGCWTDNANRALQANSLTSGDMTTELCASFCNDYPIFGTEDANQCFCGSQLSTGAIFQDPSWVGCTLACAGNKNEVCGGPWALNLYIH</sequence>
<dbReference type="RefSeq" id="XP_018062207.1">
    <property type="nucleotide sequence ID" value="XM_018220845.1"/>
</dbReference>
<dbReference type="EMBL" id="KQ947438">
    <property type="protein sequence ID" value="KUJ07852.1"/>
    <property type="molecule type" value="Genomic_DNA"/>
</dbReference>
<keyword evidence="4" id="KW-1185">Reference proteome</keyword>
<dbReference type="InParanoid" id="A0A132B624"/>
<organism evidence="3 4">
    <name type="scientific">Mollisia scopiformis</name>
    <name type="common">Conifer needle endophyte fungus</name>
    <name type="synonym">Phialocephala scopiformis</name>
    <dbReference type="NCBI Taxonomy" id="149040"/>
    <lineage>
        <taxon>Eukaryota</taxon>
        <taxon>Fungi</taxon>
        <taxon>Dikarya</taxon>
        <taxon>Ascomycota</taxon>
        <taxon>Pezizomycotina</taxon>
        <taxon>Leotiomycetes</taxon>
        <taxon>Helotiales</taxon>
        <taxon>Mollisiaceae</taxon>
        <taxon>Mollisia</taxon>
    </lineage>
</organism>
<dbReference type="AlphaFoldDB" id="A0A132B624"/>
<evidence type="ECO:0000256" key="1">
    <source>
        <dbReference type="SAM" id="SignalP"/>
    </source>
</evidence>
<feature type="domain" description="WSC" evidence="2">
    <location>
        <begin position="22"/>
        <end position="113"/>
    </location>
</feature>
<dbReference type="STRING" id="149040.A0A132B624"/>
<dbReference type="OrthoDB" id="5985073at2759"/>
<feature type="signal peptide" evidence="1">
    <location>
        <begin position="1"/>
        <end position="22"/>
    </location>
</feature>
<accession>A0A132B624</accession>
<reference evidence="3 4" key="1">
    <citation type="submission" date="2015-10" db="EMBL/GenBank/DDBJ databases">
        <title>Full genome of DAOMC 229536 Phialocephala scopiformis, a fungal endophyte of spruce producing the potent anti-insectan compound rugulosin.</title>
        <authorList>
            <consortium name="DOE Joint Genome Institute"/>
            <person name="Walker A.K."/>
            <person name="Frasz S.L."/>
            <person name="Seifert K.A."/>
            <person name="Miller J.D."/>
            <person name="Mondo S.J."/>
            <person name="Labutti K."/>
            <person name="Lipzen A."/>
            <person name="Dockter R."/>
            <person name="Kennedy M."/>
            <person name="Grigoriev I.V."/>
            <person name="Spatafora J.W."/>
        </authorList>
    </citation>
    <scope>NUCLEOTIDE SEQUENCE [LARGE SCALE GENOMIC DNA]</scope>
    <source>
        <strain evidence="3 4">CBS 120377</strain>
    </source>
</reference>